<feature type="compositionally biased region" description="Basic and acidic residues" evidence="1">
    <location>
        <begin position="75"/>
        <end position="95"/>
    </location>
</feature>
<dbReference type="EMBL" id="SPHZ02000001">
    <property type="protein sequence ID" value="KAF0933302.1"/>
    <property type="molecule type" value="Genomic_DNA"/>
</dbReference>
<accession>A0A6G1F911</accession>
<protein>
    <submittedName>
        <fullName evidence="2">Uncharacterized protein</fullName>
    </submittedName>
</protein>
<evidence type="ECO:0000256" key="1">
    <source>
        <dbReference type="SAM" id="MobiDB-lite"/>
    </source>
</evidence>
<gene>
    <name evidence="2" type="ORF">E2562_017087</name>
</gene>
<reference evidence="2 3" key="1">
    <citation type="submission" date="2019-11" db="EMBL/GenBank/DDBJ databases">
        <title>Whole genome sequence of Oryza granulata.</title>
        <authorList>
            <person name="Li W."/>
        </authorList>
    </citation>
    <scope>NUCLEOTIDE SEQUENCE [LARGE SCALE GENOMIC DNA]</scope>
    <source>
        <strain evidence="3">cv. Menghai</strain>
        <tissue evidence="2">Leaf</tissue>
    </source>
</reference>
<organism evidence="2 3">
    <name type="scientific">Oryza meyeriana var. granulata</name>
    <dbReference type="NCBI Taxonomy" id="110450"/>
    <lineage>
        <taxon>Eukaryota</taxon>
        <taxon>Viridiplantae</taxon>
        <taxon>Streptophyta</taxon>
        <taxon>Embryophyta</taxon>
        <taxon>Tracheophyta</taxon>
        <taxon>Spermatophyta</taxon>
        <taxon>Magnoliopsida</taxon>
        <taxon>Liliopsida</taxon>
        <taxon>Poales</taxon>
        <taxon>Poaceae</taxon>
        <taxon>BOP clade</taxon>
        <taxon>Oryzoideae</taxon>
        <taxon>Oryzeae</taxon>
        <taxon>Oryzinae</taxon>
        <taxon>Oryza</taxon>
        <taxon>Oryza meyeriana</taxon>
    </lineage>
</organism>
<keyword evidence="3" id="KW-1185">Reference proteome</keyword>
<feature type="region of interest" description="Disordered" evidence="1">
    <location>
        <begin position="71"/>
        <end position="95"/>
    </location>
</feature>
<comment type="caution">
    <text evidence="2">The sequence shown here is derived from an EMBL/GenBank/DDBJ whole genome shotgun (WGS) entry which is preliminary data.</text>
</comment>
<dbReference type="AlphaFoldDB" id="A0A6G1F911"/>
<evidence type="ECO:0000313" key="2">
    <source>
        <dbReference type="EMBL" id="KAF0933302.1"/>
    </source>
</evidence>
<name>A0A6G1F911_9ORYZ</name>
<dbReference type="Proteomes" id="UP000479710">
    <property type="component" value="Unassembled WGS sequence"/>
</dbReference>
<sequence length="95" mass="10189">MELPWTLSTRARRKLAGAVDNVVEPLVTAKGHAVKPLEQSIGDALTLVIISSSRYLAGDALTLIIATSPCLTPSRGEHSSRHSRPVVDMETRSSP</sequence>
<evidence type="ECO:0000313" key="3">
    <source>
        <dbReference type="Proteomes" id="UP000479710"/>
    </source>
</evidence>
<proteinExistence type="predicted"/>